<evidence type="ECO:0000256" key="8">
    <source>
        <dbReference type="ARBA" id="ARBA00022840"/>
    </source>
</evidence>
<evidence type="ECO:0000256" key="10">
    <source>
        <dbReference type="HAMAP-Rule" id="MF_02206"/>
    </source>
</evidence>
<dbReference type="InterPro" id="IPR006310">
    <property type="entry name" value="DinG"/>
</dbReference>
<dbReference type="PANTHER" id="PTHR11472:SF34">
    <property type="entry name" value="REGULATOR OF TELOMERE ELONGATION HELICASE 1"/>
    <property type="match status" value="1"/>
</dbReference>
<comment type="caution">
    <text evidence="13">The sequence shown here is derived from an EMBL/GenBank/DDBJ whole genome shotgun (WGS) entry which is preliminary data.</text>
</comment>
<keyword evidence="9" id="KW-0239">DNA-directed DNA polymerase</keyword>
<dbReference type="GO" id="GO:0003887">
    <property type="term" value="F:DNA-directed DNA polymerase activity"/>
    <property type="evidence" value="ECO:0007669"/>
    <property type="project" value="UniProtKB-KW"/>
</dbReference>
<dbReference type="PANTHER" id="PTHR11472">
    <property type="entry name" value="DNA REPAIR DEAD HELICASE RAD3/XP-D SUBFAMILY MEMBER"/>
    <property type="match status" value="1"/>
</dbReference>
<dbReference type="SMART" id="SM00479">
    <property type="entry name" value="EXOIII"/>
    <property type="match status" value="1"/>
</dbReference>
<dbReference type="Gene3D" id="3.40.50.300">
    <property type="entry name" value="P-loop containing nucleotide triphosphate hydrolases"/>
    <property type="match status" value="2"/>
</dbReference>
<dbReference type="GO" id="GO:0003678">
    <property type="term" value="F:DNA helicase activity"/>
    <property type="evidence" value="ECO:0007669"/>
    <property type="project" value="TreeGrafter"/>
</dbReference>
<keyword evidence="8 10" id="KW-0067">ATP-binding</keyword>
<keyword evidence="1" id="KW-0808">Transferase</keyword>
<organism evidence="13 14">
    <name type="scientific">Dolosigranulum pigrum</name>
    <dbReference type="NCBI Taxonomy" id="29394"/>
    <lineage>
        <taxon>Bacteria</taxon>
        <taxon>Bacillati</taxon>
        <taxon>Bacillota</taxon>
        <taxon>Bacilli</taxon>
        <taxon>Lactobacillales</taxon>
        <taxon>Carnobacteriaceae</taxon>
        <taxon>Dolosigranulum</taxon>
    </lineage>
</organism>
<dbReference type="EMBL" id="NAQV01000019">
    <property type="protein sequence ID" value="RAN62901.1"/>
    <property type="molecule type" value="Genomic_DNA"/>
</dbReference>
<keyword evidence="3" id="KW-0235">DNA replication</keyword>
<evidence type="ECO:0000256" key="1">
    <source>
        <dbReference type="ARBA" id="ARBA00022679"/>
    </source>
</evidence>
<dbReference type="GO" id="GO:0005524">
    <property type="term" value="F:ATP binding"/>
    <property type="evidence" value="ECO:0007669"/>
    <property type="project" value="UniProtKB-UniRule"/>
</dbReference>
<feature type="domain" description="Helicase ATP-binding" evidence="12">
    <location>
        <begin position="247"/>
        <end position="506"/>
    </location>
</feature>
<evidence type="ECO:0000256" key="4">
    <source>
        <dbReference type="ARBA" id="ARBA00022722"/>
    </source>
</evidence>
<dbReference type="Gene3D" id="3.30.420.10">
    <property type="entry name" value="Ribonuclease H-like superfamily/Ribonuclease H"/>
    <property type="match status" value="1"/>
</dbReference>
<dbReference type="Pfam" id="PF00929">
    <property type="entry name" value="RNase_T"/>
    <property type="match status" value="1"/>
</dbReference>
<proteinExistence type="inferred from homology"/>
<dbReference type="HAMAP" id="MF_02206">
    <property type="entry name" value="DinG_exonucl"/>
    <property type="match status" value="1"/>
</dbReference>
<dbReference type="SUPFAM" id="SSF53098">
    <property type="entry name" value="Ribonuclease H-like"/>
    <property type="match status" value="1"/>
</dbReference>
<evidence type="ECO:0000313" key="14">
    <source>
        <dbReference type="Proteomes" id="UP000249099"/>
    </source>
</evidence>
<dbReference type="InterPro" id="IPR014013">
    <property type="entry name" value="Helic_SF1/SF2_ATP-bd_DinG/Rad3"/>
</dbReference>
<dbReference type="GO" id="GO:0016818">
    <property type="term" value="F:hydrolase activity, acting on acid anhydrides, in phosphorus-containing anhydrides"/>
    <property type="evidence" value="ECO:0007669"/>
    <property type="project" value="InterPro"/>
</dbReference>
<dbReference type="InterPro" id="IPR013520">
    <property type="entry name" value="Ribonucl_H"/>
</dbReference>
<dbReference type="NCBIfam" id="TIGR01407">
    <property type="entry name" value="dinG_rel"/>
    <property type="match status" value="1"/>
</dbReference>
<keyword evidence="5 10" id="KW-0547">Nucleotide-binding</keyword>
<dbReference type="InterPro" id="IPR006555">
    <property type="entry name" value="ATP-dep_Helicase_C"/>
</dbReference>
<dbReference type="EC" id="3.1.-.-" evidence="10 11"/>
<reference evidence="13 14" key="1">
    <citation type="submission" date="2017-03" db="EMBL/GenBank/DDBJ databases">
        <title>wgs assembly of Dolosigranulum pigrum KPL CDC strains.</title>
        <authorList>
            <person name="Brugger S.D."/>
            <person name="Pettigrew M."/>
            <person name="Kong Y."/>
            <person name="Lemon K.P."/>
        </authorList>
    </citation>
    <scope>NUCLEOTIDE SEQUENCE [LARGE SCALE GENOMIC DNA]</scope>
    <source>
        <strain evidence="13 14">KPL1931_CDC4294-98</strain>
    </source>
</reference>
<protein>
    <recommendedName>
        <fullName evidence="10 11">3'-5' exonuclease DinG</fullName>
        <ecNumber evidence="10 11">3.1.-.-</ecNumber>
    </recommendedName>
</protein>
<comment type="similarity">
    <text evidence="10 11">Belongs to the helicase family. DinG subfamily. Type 2 sub-subfamily.</text>
</comment>
<evidence type="ECO:0000259" key="12">
    <source>
        <dbReference type="PROSITE" id="PS51193"/>
    </source>
</evidence>
<keyword evidence="4 10" id="KW-0540">Nuclease</keyword>
<evidence type="ECO:0000256" key="9">
    <source>
        <dbReference type="ARBA" id="ARBA00022932"/>
    </source>
</evidence>
<dbReference type="InterPro" id="IPR027417">
    <property type="entry name" value="P-loop_NTPase"/>
</dbReference>
<dbReference type="GO" id="GO:0006260">
    <property type="term" value="P:DNA replication"/>
    <property type="evidence" value="ECO:0007669"/>
    <property type="project" value="UniProtKB-KW"/>
</dbReference>
<evidence type="ECO:0000256" key="2">
    <source>
        <dbReference type="ARBA" id="ARBA00022695"/>
    </source>
</evidence>
<comment type="function">
    <text evidence="10 11">3'-5' exonuclease.</text>
</comment>
<dbReference type="AlphaFoldDB" id="A0A328KM83"/>
<dbReference type="SUPFAM" id="SSF52540">
    <property type="entry name" value="P-loop containing nucleoside triphosphate hydrolases"/>
    <property type="match status" value="2"/>
</dbReference>
<accession>A0A328KM83</accession>
<evidence type="ECO:0000256" key="5">
    <source>
        <dbReference type="ARBA" id="ARBA00022741"/>
    </source>
</evidence>
<dbReference type="InterPro" id="IPR036397">
    <property type="entry name" value="RNaseH_sf"/>
</dbReference>
<dbReference type="InterPro" id="IPR045028">
    <property type="entry name" value="DinG/Rad3-like"/>
</dbReference>
<dbReference type="PROSITE" id="PS51193">
    <property type="entry name" value="HELICASE_ATP_BIND_2"/>
    <property type="match status" value="1"/>
</dbReference>
<gene>
    <name evidence="10 11" type="primary">dinG</name>
    <name evidence="13" type="ORF">B8A44_06535</name>
</gene>
<evidence type="ECO:0000313" key="13">
    <source>
        <dbReference type="EMBL" id="RAN62901.1"/>
    </source>
</evidence>
<dbReference type="GO" id="GO:0008408">
    <property type="term" value="F:3'-5' exonuclease activity"/>
    <property type="evidence" value="ECO:0007669"/>
    <property type="project" value="UniProtKB-UniRule"/>
</dbReference>
<feature type="binding site" evidence="10">
    <location>
        <begin position="285"/>
        <end position="292"/>
    </location>
    <ligand>
        <name>ATP</name>
        <dbReference type="ChEBI" id="CHEBI:30616"/>
    </ligand>
</feature>
<dbReference type="Proteomes" id="UP000249099">
    <property type="component" value="Unassembled WGS sequence"/>
</dbReference>
<dbReference type="FunFam" id="3.30.420.10:FF:000045">
    <property type="entry name" value="3'-5' exonuclease DinG"/>
    <property type="match status" value="1"/>
</dbReference>
<keyword evidence="7 10" id="KW-0269">Exonuclease</keyword>
<dbReference type="RefSeq" id="WP_112790231.1">
    <property type="nucleotide sequence ID" value="NZ_NAQV01000019.1"/>
</dbReference>
<keyword evidence="6 10" id="KW-0378">Hydrolase</keyword>
<dbReference type="SMART" id="SM00491">
    <property type="entry name" value="HELICc2"/>
    <property type="match status" value="1"/>
</dbReference>
<evidence type="ECO:0000256" key="3">
    <source>
        <dbReference type="ARBA" id="ARBA00022705"/>
    </source>
</evidence>
<dbReference type="Pfam" id="PF13307">
    <property type="entry name" value="Helicase_C_2"/>
    <property type="match status" value="1"/>
</dbReference>
<keyword evidence="2" id="KW-0548">Nucleotidyltransferase</keyword>
<evidence type="ECO:0000256" key="6">
    <source>
        <dbReference type="ARBA" id="ARBA00022801"/>
    </source>
</evidence>
<dbReference type="GO" id="GO:0003676">
    <property type="term" value="F:nucleic acid binding"/>
    <property type="evidence" value="ECO:0007669"/>
    <property type="project" value="InterPro"/>
</dbReference>
<sequence length="923" mass="105225">MNESPIYAIVDIEATSGSLHSDEGMIQFACILFQDGRVLEEFNTLVNPLKQVPVRIQELTGITQQDVDYAPLFEEIAPIIHELLQETIFVAHNVAFDFEFLNEQFQRVGLPSLEIPAMDTVVLSQILFPNANYYNLQELTEWLGYDLDTPHDALYDARATVFLLRQLLQKVGQLPVVTLQQLAQLGSGLPYQSVQLFQCEEKFVGGSGPLAEGLMLYNGVAIREPQSQLQSRSLLREQTYPETTVAKQAYFKQSFTLRPHQGQLMDLVYEQLSQLGGQSQLAVEAPSGLGKSIGYLFPSVIAAEQGQPVIISTYTTVLQHQLLTEAIPLLSEQMDRPLQAVLIKGKRHYLSLDRFIYQLDHSVQPGEVEAFICMQVLVWLTETETGDLDELGISQHQQHTFWETIRVSQTADHTVDFYQRMLDRAQYADLIIVNHAYLLTHLDDFPLFQSAERIIFDEAHHLLPAVRQVSTAQVSKKDFNGLMKELGHVTSEGSVLQGLAQLVDDGLIPPYLLETIQSYKALLTEEWHHLMSEFHVYLPTSDGSDLGWQEVAIDRADLSSQLFSQSRRVLKLIQALHYYLDHIDQIAHNQSSLQMTDHYILADLRVAKRALSHLGDTFELIFRQIKEHQMSWVSFYSDAPEPTLQLKTFSRKRQQETLQRLQVVNHVLYISSTLSVNHSVQFFKQQLGLDELPYVELSSPYQFQTQAQIIVPSDIKPIKKLSHKYLARYISDCICTVTKQLNRKTLILFHSLDLLQSVYEQLMSRDIADHYRLLAQNISGSQAKVLKRFKQSDQAILLGADSFFEGIDLPGDQLEVIILTRLPFDSPDMPLVQQEHERLKQAGQNIFMEDILPRAIVKTKQAFGRLIRSEADKGVFIILDDRFKEANYSKLFQESLPNGKHYQSIPMTDISSWVNEFLSANDC</sequence>
<feature type="short sequence motif" description="DEAH box" evidence="10">
    <location>
        <begin position="457"/>
        <end position="460"/>
    </location>
</feature>
<dbReference type="InterPro" id="IPR012337">
    <property type="entry name" value="RNaseH-like_sf"/>
</dbReference>
<evidence type="ECO:0000256" key="11">
    <source>
        <dbReference type="RuleBase" id="RU364106"/>
    </source>
</evidence>
<evidence type="ECO:0000256" key="7">
    <source>
        <dbReference type="ARBA" id="ARBA00022839"/>
    </source>
</evidence>
<name>A0A328KM83_9LACT</name>
<dbReference type="CDD" id="cd06127">
    <property type="entry name" value="DEDDh"/>
    <property type="match status" value="1"/>
</dbReference>